<protein>
    <submittedName>
        <fullName evidence="2">Uncharacterized protein</fullName>
    </submittedName>
</protein>
<evidence type="ECO:0000313" key="2">
    <source>
        <dbReference type="EMBL" id="GJE99173.1"/>
    </source>
</evidence>
<evidence type="ECO:0000256" key="1">
    <source>
        <dbReference type="SAM" id="MobiDB-lite"/>
    </source>
</evidence>
<dbReference type="EMBL" id="BPQB01000103">
    <property type="protein sequence ID" value="GJE99173.1"/>
    <property type="molecule type" value="Genomic_DNA"/>
</dbReference>
<dbReference type="AlphaFoldDB" id="A0A9P3GQD7"/>
<evidence type="ECO:0000313" key="3">
    <source>
        <dbReference type="Proteomes" id="UP000703269"/>
    </source>
</evidence>
<sequence length="649" mass="72863">MFPDRCTPFARSLRRACAAERLRYLPTRWKTRVRGHLRMDTPTYRQHQPPLKVQTAPFPASTRWAREGMRYRVYSALQRHGAVDERGQFAPTSTARGCVRARDARRGSVLGKDEDPRSLSSRMPHTHERVPCARLSATHLLLQRPPALARDDENCTVALREAMLLDQAVLRPAGTLPGMGVDDGASRIQPRPFAQRSSHTYAKGAVFCCIIFVLNGTMIRIGRAIAHLWAGAFGYESRSAPAVAAVCALCAHGAHLQSQGGPPSKICCSRWTRMGSCADRSCVSVARRSVARRSPADFHLESFDVDRVSGSTHSQLTAKVAVSAPWPSKLDCAFGLHDVCPMDPPRLPVDYTTRVRAVSAAQRFPIETVTRIMKHLPSFITWGYNGWKSREEKRFLGQCSLVCTYWAIHLRPEIFSNLVIRTRNDAECLLEFVKVTTLGASIGHYLKDLRVEWSIPSSYPPWAHLVLHLLPLNLFPLKPIIAMVVSKDNSGDPTRDALISPPSPFHDLPRTLPFPASYNVEDIFVQNLHFGSLANLVSFAISALNIKRDRSWLRCTLYLDSSTWSEDVQEAHTPFPNHMLHCLNERHKHLTLCVKARSVPWQYMHSWLSYVSASIFRMQTSFAELGRCCRHYPSTTKLGTSESGTTPTH</sequence>
<reference evidence="2 3" key="1">
    <citation type="submission" date="2021-08" db="EMBL/GenBank/DDBJ databases">
        <title>Draft Genome Sequence of Phanerochaete sordida strain YK-624.</title>
        <authorList>
            <person name="Mori T."/>
            <person name="Dohra H."/>
            <person name="Suzuki T."/>
            <person name="Kawagishi H."/>
            <person name="Hirai H."/>
        </authorList>
    </citation>
    <scope>NUCLEOTIDE SEQUENCE [LARGE SCALE GENOMIC DNA]</scope>
    <source>
        <strain evidence="2 3">YK-624</strain>
    </source>
</reference>
<name>A0A9P3GQD7_9APHY</name>
<dbReference type="Proteomes" id="UP000703269">
    <property type="component" value="Unassembled WGS sequence"/>
</dbReference>
<feature type="region of interest" description="Disordered" evidence="1">
    <location>
        <begin position="103"/>
        <end position="127"/>
    </location>
</feature>
<feature type="compositionally biased region" description="Basic and acidic residues" evidence="1">
    <location>
        <begin position="103"/>
        <end position="117"/>
    </location>
</feature>
<keyword evidence="3" id="KW-1185">Reference proteome</keyword>
<accession>A0A9P3GQD7</accession>
<gene>
    <name evidence="2" type="ORF">PsYK624_154210</name>
</gene>
<comment type="caution">
    <text evidence="2">The sequence shown here is derived from an EMBL/GenBank/DDBJ whole genome shotgun (WGS) entry which is preliminary data.</text>
</comment>
<proteinExistence type="predicted"/>
<organism evidence="2 3">
    <name type="scientific">Phanerochaete sordida</name>
    <dbReference type="NCBI Taxonomy" id="48140"/>
    <lineage>
        <taxon>Eukaryota</taxon>
        <taxon>Fungi</taxon>
        <taxon>Dikarya</taxon>
        <taxon>Basidiomycota</taxon>
        <taxon>Agaricomycotina</taxon>
        <taxon>Agaricomycetes</taxon>
        <taxon>Polyporales</taxon>
        <taxon>Phanerochaetaceae</taxon>
        <taxon>Phanerochaete</taxon>
    </lineage>
</organism>